<evidence type="ECO:0000259" key="2">
    <source>
        <dbReference type="PROSITE" id="PS51186"/>
    </source>
</evidence>
<dbReference type="STRING" id="1526658.BHK69_07830"/>
<proteinExistence type="predicted"/>
<evidence type="ECO:0000313" key="4">
    <source>
        <dbReference type="Proteomes" id="UP000094969"/>
    </source>
</evidence>
<feature type="transmembrane region" description="Helical" evidence="1">
    <location>
        <begin position="35"/>
        <end position="55"/>
    </location>
</feature>
<gene>
    <name evidence="3" type="ORF">BHK69_07830</name>
</gene>
<dbReference type="Proteomes" id="UP000094969">
    <property type="component" value="Chromosome"/>
</dbReference>
<keyword evidence="1" id="KW-0472">Membrane</keyword>
<protein>
    <recommendedName>
        <fullName evidence="2">N-acetyltransferase domain-containing protein</fullName>
    </recommendedName>
</protein>
<dbReference type="CDD" id="cd04301">
    <property type="entry name" value="NAT_SF"/>
    <property type="match status" value="1"/>
</dbReference>
<dbReference type="KEGG" id="bvv:BHK69_07830"/>
<dbReference type="SUPFAM" id="SSF55729">
    <property type="entry name" value="Acyl-CoA N-acyltransferases (Nat)"/>
    <property type="match status" value="1"/>
</dbReference>
<dbReference type="Gene3D" id="3.40.630.30">
    <property type="match status" value="1"/>
</dbReference>
<organism evidence="3 4">
    <name type="scientific">Bosea vaviloviae</name>
    <dbReference type="NCBI Taxonomy" id="1526658"/>
    <lineage>
        <taxon>Bacteria</taxon>
        <taxon>Pseudomonadati</taxon>
        <taxon>Pseudomonadota</taxon>
        <taxon>Alphaproteobacteria</taxon>
        <taxon>Hyphomicrobiales</taxon>
        <taxon>Boseaceae</taxon>
        <taxon>Bosea</taxon>
    </lineage>
</organism>
<dbReference type="InterPro" id="IPR016181">
    <property type="entry name" value="Acyl_CoA_acyltransferase"/>
</dbReference>
<feature type="domain" description="N-acetyltransferase" evidence="2">
    <location>
        <begin position="1"/>
        <end position="145"/>
    </location>
</feature>
<dbReference type="PROSITE" id="PS51186">
    <property type="entry name" value="GNAT"/>
    <property type="match status" value="1"/>
</dbReference>
<dbReference type="PANTHER" id="PTHR43415:SF3">
    <property type="entry name" value="GNAT-FAMILY ACETYLTRANSFERASE"/>
    <property type="match status" value="1"/>
</dbReference>
<sequence>MRADKDAQHLLLAHPESVNGNVQDWLQRRRSDPDGYFAVVTPACGVSAVGFVQLVGIHRLDRYAFAGIALLDSARGQGFGRAAMLELMRIARDERGLRKLLLYVRSDNLPALQLYHAIGYRTVGVMREQYDDGARLHDVMLLEILLATAAQ</sequence>
<dbReference type="Pfam" id="PF00583">
    <property type="entry name" value="Acetyltransf_1"/>
    <property type="match status" value="1"/>
</dbReference>
<dbReference type="AlphaFoldDB" id="A0A1D7UA64"/>
<dbReference type="PANTHER" id="PTHR43415">
    <property type="entry name" value="SPERMIDINE N(1)-ACETYLTRANSFERASE"/>
    <property type="match status" value="1"/>
</dbReference>
<keyword evidence="4" id="KW-1185">Reference proteome</keyword>
<evidence type="ECO:0000313" key="3">
    <source>
        <dbReference type="EMBL" id="AOO84277.1"/>
    </source>
</evidence>
<name>A0A1D7UA64_9HYPH</name>
<reference evidence="3 4" key="1">
    <citation type="journal article" date="2015" name="Antonie Van Leeuwenhoek">
        <title>Bosea vaviloviae sp. nov., a new species of slow-growing rhizobia isolated from nodules of the relict species Vavilovia formosa (Stev.) Fed.</title>
        <authorList>
            <person name="Safronova V.I."/>
            <person name="Kuznetsova I.G."/>
            <person name="Sazanova A.L."/>
            <person name="Kimeklis A.K."/>
            <person name="Belimov A.A."/>
            <person name="Andronov E.E."/>
            <person name="Pinaev A.G."/>
            <person name="Chizhevskaya E.P."/>
            <person name="Pukhaev A.R."/>
            <person name="Popov K.P."/>
            <person name="Willems A."/>
            <person name="Tikhonovich I.A."/>
        </authorList>
    </citation>
    <scope>NUCLEOTIDE SEQUENCE [LARGE SCALE GENOMIC DNA]</scope>
    <source>
        <strain evidence="3 4">Vaf18</strain>
    </source>
</reference>
<accession>A0A1D7UA64</accession>
<dbReference type="GO" id="GO:0016747">
    <property type="term" value="F:acyltransferase activity, transferring groups other than amino-acyl groups"/>
    <property type="evidence" value="ECO:0007669"/>
    <property type="project" value="InterPro"/>
</dbReference>
<keyword evidence="1" id="KW-1133">Transmembrane helix</keyword>
<keyword evidence="1" id="KW-0812">Transmembrane</keyword>
<evidence type="ECO:0000256" key="1">
    <source>
        <dbReference type="SAM" id="Phobius"/>
    </source>
</evidence>
<dbReference type="InterPro" id="IPR000182">
    <property type="entry name" value="GNAT_dom"/>
</dbReference>
<dbReference type="EMBL" id="CP017147">
    <property type="protein sequence ID" value="AOO84277.1"/>
    <property type="molecule type" value="Genomic_DNA"/>
</dbReference>